<proteinExistence type="predicted"/>
<protein>
    <submittedName>
        <fullName evidence="5">Lipoprotein NlpI</fullName>
    </submittedName>
</protein>
<dbReference type="InterPro" id="IPR019734">
    <property type="entry name" value="TPR_rpt"/>
</dbReference>
<dbReference type="Pfam" id="PF13174">
    <property type="entry name" value="TPR_6"/>
    <property type="match status" value="1"/>
</dbReference>
<sequence>MNLGNSRILVRTIALIFMVSAVVWVVHDKRERALVAKNDRAIEACMNRKQDPNVIIDICTPLIDAGVSSSETLAALHVRRGYALDRMGKWTEAIVDFDRAIELNPNNFQAWQGKSFALDGLDEDIAALEAIEMSLAIEPTKKYSARKKFRILTKLEQYDEADAYYTQLMAQYPTSENQRNFWMPQQLGRLRLALDQPKAAADVLKIAVLSKPSDQKSRELFFRSCIELGPECPRLLPASAVVSEGRDCNATANQLAEQFLNFWESLHPDTTKNDANLEKQSNKARMILIEAAYITYAIGLQMGEAGKTPEENYLLFEELVSCVEKGDLFNPIENAGLSEEAKTFHGGIIRKNMVDLAHYMQAKAE</sequence>
<dbReference type="SMART" id="SM00028">
    <property type="entry name" value="TPR"/>
    <property type="match status" value="2"/>
</dbReference>
<evidence type="ECO:0000256" key="1">
    <source>
        <dbReference type="ARBA" id="ARBA00022737"/>
    </source>
</evidence>
<dbReference type="RefSeq" id="WP_159453931.1">
    <property type="nucleotide sequence ID" value="NZ_FWFP01000015.1"/>
</dbReference>
<dbReference type="PANTHER" id="PTHR44943:SF4">
    <property type="entry name" value="TPR REPEAT-CONTAINING PROTEIN MJ0798"/>
    <property type="match status" value="1"/>
</dbReference>
<keyword evidence="6" id="KW-1185">Reference proteome</keyword>
<evidence type="ECO:0000256" key="4">
    <source>
        <dbReference type="SAM" id="Phobius"/>
    </source>
</evidence>
<dbReference type="Pfam" id="PF00515">
    <property type="entry name" value="TPR_1"/>
    <property type="match status" value="1"/>
</dbReference>
<dbReference type="EMBL" id="FWFP01000015">
    <property type="protein sequence ID" value="SLN75198.1"/>
    <property type="molecule type" value="Genomic_DNA"/>
</dbReference>
<dbReference type="Proteomes" id="UP000193778">
    <property type="component" value="Unassembled WGS sequence"/>
</dbReference>
<evidence type="ECO:0000313" key="5">
    <source>
        <dbReference type="EMBL" id="SLN75198.1"/>
    </source>
</evidence>
<gene>
    <name evidence="5" type="ORF">RUM8411_04143</name>
</gene>
<dbReference type="PANTHER" id="PTHR44943">
    <property type="entry name" value="CELLULOSE SYNTHASE OPERON PROTEIN C"/>
    <property type="match status" value="1"/>
</dbReference>
<keyword evidence="4" id="KW-1133">Transmembrane helix</keyword>
<organism evidence="5 6">
    <name type="scientific">Ruegeria meonggei</name>
    <dbReference type="NCBI Taxonomy" id="1446476"/>
    <lineage>
        <taxon>Bacteria</taxon>
        <taxon>Pseudomonadati</taxon>
        <taxon>Pseudomonadota</taxon>
        <taxon>Alphaproteobacteria</taxon>
        <taxon>Rhodobacterales</taxon>
        <taxon>Roseobacteraceae</taxon>
        <taxon>Ruegeria</taxon>
    </lineage>
</organism>
<dbReference type="OrthoDB" id="9814069at2"/>
<accession>A0A1X7AC40</accession>
<keyword evidence="4" id="KW-0472">Membrane</keyword>
<dbReference type="PROSITE" id="PS50293">
    <property type="entry name" value="TPR_REGION"/>
    <property type="match status" value="1"/>
</dbReference>
<evidence type="ECO:0000256" key="2">
    <source>
        <dbReference type="ARBA" id="ARBA00022803"/>
    </source>
</evidence>
<dbReference type="PROSITE" id="PS50005">
    <property type="entry name" value="TPR"/>
    <property type="match status" value="1"/>
</dbReference>
<dbReference type="SUPFAM" id="SSF48452">
    <property type="entry name" value="TPR-like"/>
    <property type="match status" value="1"/>
</dbReference>
<evidence type="ECO:0000256" key="3">
    <source>
        <dbReference type="PROSITE-ProRule" id="PRU00339"/>
    </source>
</evidence>
<dbReference type="AlphaFoldDB" id="A0A1X7AC40"/>
<feature type="repeat" description="TPR" evidence="3">
    <location>
        <begin position="74"/>
        <end position="107"/>
    </location>
</feature>
<dbReference type="InterPro" id="IPR011990">
    <property type="entry name" value="TPR-like_helical_dom_sf"/>
</dbReference>
<reference evidence="6" key="1">
    <citation type="submission" date="2017-03" db="EMBL/GenBank/DDBJ databases">
        <authorList>
            <person name="Rodrigo-Torres L."/>
            <person name="Arahal R.D."/>
            <person name="Lucena T."/>
        </authorList>
    </citation>
    <scope>NUCLEOTIDE SEQUENCE [LARGE SCALE GENOMIC DNA]</scope>
    <source>
        <strain evidence="6">CECT 8411</strain>
    </source>
</reference>
<keyword evidence="1" id="KW-0677">Repeat</keyword>
<feature type="transmembrane region" description="Helical" evidence="4">
    <location>
        <begin position="6"/>
        <end position="27"/>
    </location>
</feature>
<keyword evidence="5" id="KW-0449">Lipoprotein</keyword>
<dbReference type="Gene3D" id="1.25.40.10">
    <property type="entry name" value="Tetratricopeptide repeat domain"/>
    <property type="match status" value="1"/>
</dbReference>
<evidence type="ECO:0000313" key="6">
    <source>
        <dbReference type="Proteomes" id="UP000193778"/>
    </source>
</evidence>
<keyword evidence="4" id="KW-0812">Transmembrane</keyword>
<keyword evidence="2 3" id="KW-0802">TPR repeat</keyword>
<dbReference type="InterPro" id="IPR051685">
    <property type="entry name" value="Ycf3/AcsC/BcsC/TPR_MFPF"/>
</dbReference>
<name>A0A1X7AC40_9RHOB</name>